<dbReference type="InterPro" id="IPR045851">
    <property type="entry name" value="AMP-bd_C_sf"/>
</dbReference>
<dbReference type="PANTHER" id="PTHR45527:SF1">
    <property type="entry name" value="FATTY ACID SYNTHASE"/>
    <property type="match status" value="1"/>
</dbReference>
<evidence type="ECO:0000256" key="2">
    <source>
        <dbReference type="ARBA" id="ARBA00022450"/>
    </source>
</evidence>
<dbReference type="InterPro" id="IPR025110">
    <property type="entry name" value="AMP-bd_C"/>
</dbReference>
<dbReference type="InterPro" id="IPR000873">
    <property type="entry name" value="AMP-dep_synth/lig_dom"/>
</dbReference>
<dbReference type="PROSITE" id="PS00455">
    <property type="entry name" value="AMP_BINDING"/>
    <property type="match status" value="1"/>
</dbReference>
<proteinExistence type="predicted"/>
<dbReference type="InterPro" id="IPR001242">
    <property type="entry name" value="Condensation_dom"/>
</dbReference>
<dbReference type="Gene3D" id="3.30.559.30">
    <property type="entry name" value="Nonribosomal peptide synthetase, condensation domain"/>
    <property type="match status" value="1"/>
</dbReference>
<dbReference type="InterPro" id="IPR020845">
    <property type="entry name" value="AMP-binding_CS"/>
</dbReference>
<evidence type="ECO:0000313" key="6">
    <source>
        <dbReference type="Proteomes" id="UP000618986"/>
    </source>
</evidence>
<evidence type="ECO:0000259" key="4">
    <source>
        <dbReference type="PROSITE" id="PS50075"/>
    </source>
</evidence>
<dbReference type="PROSITE" id="PS50075">
    <property type="entry name" value="CARRIER"/>
    <property type="match status" value="1"/>
</dbReference>
<evidence type="ECO:0000256" key="1">
    <source>
        <dbReference type="ARBA" id="ARBA00001957"/>
    </source>
</evidence>
<dbReference type="Pfam" id="PF00550">
    <property type="entry name" value="PP-binding"/>
    <property type="match status" value="1"/>
</dbReference>
<evidence type="ECO:0000313" key="5">
    <source>
        <dbReference type="EMBL" id="MBB5113273.1"/>
    </source>
</evidence>
<dbReference type="Pfam" id="PF13193">
    <property type="entry name" value="AMP-binding_C"/>
    <property type="match status" value="1"/>
</dbReference>
<keyword evidence="3" id="KW-0597">Phosphoprotein</keyword>
<dbReference type="NCBIfam" id="TIGR01733">
    <property type="entry name" value="AA-adenyl-dom"/>
    <property type="match status" value="1"/>
</dbReference>
<reference evidence="5 6" key="1">
    <citation type="submission" date="2020-08" db="EMBL/GenBank/DDBJ databases">
        <title>Sequencing the genomes of 1000 actinobacteria strains.</title>
        <authorList>
            <person name="Klenk H.-P."/>
        </authorList>
    </citation>
    <scope>NUCLEOTIDE SEQUENCE [LARGE SCALE GENOMIC DNA]</scope>
    <source>
        <strain evidence="5 6">DSM 43036</strain>
    </source>
</reference>
<dbReference type="InterPro" id="IPR010071">
    <property type="entry name" value="AA_adenyl_dom"/>
</dbReference>
<dbReference type="InterPro" id="IPR036736">
    <property type="entry name" value="ACP-like_sf"/>
</dbReference>
<dbReference type="Proteomes" id="UP000618986">
    <property type="component" value="Unassembled WGS sequence"/>
</dbReference>
<dbReference type="Gene3D" id="3.40.50.980">
    <property type="match status" value="2"/>
</dbReference>
<dbReference type="EMBL" id="JACHJC010000001">
    <property type="protein sequence ID" value="MBB5113273.1"/>
    <property type="molecule type" value="Genomic_DNA"/>
</dbReference>
<evidence type="ECO:0000256" key="3">
    <source>
        <dbReference type="ARBA" id="ARBA00022553"/>
    </source>
</evidence>
<dbReference type="PROSITE" id="PS00012">
    <property type="entry name" value="PHOSPHOPANTETHEINE"/>
    <property type="match status" value="1"/>
</dbReference>
<dbReference type="Pfam" id="PF00501">
    <property type="entry name" value="AMP-binding"/>
    <property type="match status" value="1"/>
</dbReference>
<dbReference type="Gene3D" id="3.30.559.10">
    <property type="entry name" value="Chloramphenicol acetyltransferase-like domain"/>
    <property type="match status" value="1"/>
</dbReference>
<comment type="cofactor">
    <cofactor evidence="1">
        <name>pantetheine 4'-phosphate</name>
        <dbReference type="ChEBI" id="CHEBI:47942"/>
    </cofactor>
</comment>
<dbReference type="Gene3D" id="3.30.300.30">
    <property type="match status" value="1"/>
</dbReference>
<dbReference type="Gene3D" id="1.10.1200.10">
    <property type="entry name" value="ACP-like"/>
    <property type="match status" value="1"/>
</dbReference>
<gene>
    <name evidence="5" type="ORF">FHU28_003112</name>
</gene>
<name>A0ABR6MD14_MICEC</name>
<dbReference type="SUPFAM" id="SSF52777">
    <property type="entry name" value="CoA-dependent acyltransferases"/>
    <property type="match status" value="2"/>
</dbReference>
<dbReference type="PANTHER" id="PTHR45527">
    <property type="entry name" value="NONRIBOSOMAL PEPTIDE SYNTHETASE"/>
    <property type="match status" value="1"/>
</dbReference>
<comment type="caution">
    <text evidence="5">The sequence shown here is derived from an EMBL/GenBank/DDBJ whole genome shotgun (WGS) entry which is preliminary data.</text>
</comment>
<dbReference type="SUPFAM" id="SSF56801">
    <property type="entry name" value="Acetyl-CoA synthetase-like"/>
    <property type="match status" value="1"/>
</dbReference>
<dbReference type="InterPro" id="IPR009081">
    <property type="entry name" value="PP-bd_ACP"/>
</dbReference>
<feature type="domain" description="Carrier" evidence="4">
    <location>
        <begin position="953"/>
        <end position="1027"/>
    </location>
</feature>
<keyword evidence="2" id="KW-0596">Phosphopantetheine</keyword>
<dbReference type="GeneID" id="300293680"/>
<dbReference type="RefSeq" id="WP_184684877.1">
    <property type="nucleotide sequence ID" value="NZ_JACHJC010000001.1"/>
</dbReference>
<organism evidence="5 6">
    <name type="scientific">Micromonospora echinospora</name>
    <name type="common">Micromonospora purpurea</name>
    <dbReference type="NCBI Taxonomy" id="1877"/>
    <lineage>
        <taxon>Bacteria</taxon>
        <taxon>Bacillati</taxon>
        <taxon>Actinomycetota</taxon>
        <taxon>Actinomycetes</taxon>
        <taxon>Micromonosporales</taxon>
        <taxon>Micromonosporaceae</taxon>
        <taxon>Micromonospora</taxon>
    </lineage>
</organism>
<dbReference type="Gene3D" id="2.30.38.10">
    <property type="entry name" value="Luciferase, Domain 3"/>
    <property type="match status" value="1"/>
</dbReference>
<accession>A0ABR6MD14</accession>
<keyword evidence="6" id="KW-1185">Reference proteome</keyword>
<dbReference type="InterPro" id="IPR006162">
    <property type="entry name" value="Ppantetheine_attach_site"/>
</dbReference>
<dbReference type="Pfam" id="PF00668">
    <property type="entry name" value="Condensation"/>
    <property type="match status" value="1"/>
</dbReference>
<dbReference type="SUPFAM" id="SSF47336">
    <property type="entry name" value="ACP-like"/>
    <property type="match status" value="1"/>
</dbReference>
<dbReference type="CDD" id="cd12117">
    <property type="entry name" value="A_NRPS_Srf_like"/>
    <property type="match status" value="1"/>
</dbReference>
<dbReference type="InterPro" id="IPR023213">
    <property type="entry name" value="CAT-like_dom_sf"/>
</dbReference>
<protein>
    <submittedName>
        <fullName evidence="5">Amino acid adenylation domain-containing protein</fullName>
    </submittedName>
</protein>
<sequence>MQLPLSAAQTGIWLGHELDPSGHAYNVAEYTEVDGDLDQDAFEQAWSRVLEEAPTFKVIAVRRDDRGELCQIIDDAPARITRVDFRAEAEPEAAAHRWVREDLDRPVHLEAGGLFTFALLRVGDRRFWYYGRGHHIACDGYAAALLLRKIGAYYTEIVTGEPVADAPAVAAPLAETLVADAEYRAGPDFQEDLRFWTEHAATASPVRLSDHWAVRGPVAPDPGTVHIRRFGHIPATQTGTIAGVARELRTRWPVLVVAATAAFLHRCTGRTDIVLGFPVTGRTTKLLRATPNMASNVVPLRVEVNPGDTLRNLMPRVSGALRQALKHQRCRFEDWQPERGGAATTGWGTVVNVMAFDYQVTLAGLPTVTHNLTLGPVDDLSLCFYDRGDGSGWRLDVDGNHDRYSRDDLITIQRLYSRFLRAVSAEPDAALGGFELVTADERQRMLTEWNGASVAEPEGDLAAAFARQAARTPDSIAVVAGSREITYAQLDAATDALAGRLRSRGIRAEEPVAILAERSALVVLATLAIIKAGGVYLPLRPTDPATRQQAMLADAEVRLLLTDAPTDQPIEVLPLSAADLDALAPAAAPSWDGGPDRLAYIMYTSGSTGRPKGVAITHGNVLAFASHGRWRDGDHERILMHSAHAFDASTYEIWVPLLTGGRIVVAPPGQLTTDEVARLVGTHGVTSAFLTTALFNLLARTRPSAFAGLRTVLTGGETASAEAMRLVREVCPGTKLLHAYGPTETTTFATLMVVDRVDGVPPIGSPLDATQAYVLGPDLRPVPANVSGELYLAGWATARGYLNEPALSAERFVASPFGPPGSRMYRTGDIVRWRGDGVIEYVGRGDQQVKIRGFRIELGEVEAALCRLPEVSQAYVTAQETAPGVRRLVAYVVGGGDHTPEPAEVRDSLGETLPDFMVPAVVMVLPALPLNANGKVDRRALPDPEIAPTGSREASGAAERALAAAFAEALSVSRVGASDSFFDLGGDSIRAIQVVSRLRDAGWLISVGDLLTLHTVEKLAEKAVPAEPAPATEPAVADLMVLDDDDLATLVSALAEDGT</sequence>